<organism evidence="1 2">
    <name type="scientific">Rosa chinensis</name>
    <name type="common">China rose</name>
    <dbReference type="NCBI Taxonomy" id="74649"/>
    <lineage>
        <taxon>Eukaryota</taxon>
        <taxon>Viridiplantae</taxon>
        <taxon>Streptophyta</taxon>
        <taxon>Embryophyta</taxon>
        <taxon>Tracheophyta</taxon>
        <taxon>Spermatophyta</taxon>
        <taxon>Magnoliopsida</taxon>
        <taxon>eudicotyledons</taxon>
        <taxon>Gunneridae</taxon>
        <taxon>Pentapetalae</taxon>
        <taxon>rosids</taxon>
        <taxon>fabids</taxon>
        <taxon>Rosales</taxon>
        <taxon>Rosaceae</taxon>
        <taxon>Rosoideae</taxon>
        <taxon>Rosoideae incertae sedis</taxon>
        <taxon>Rosa</taxon>
    </lineage>
</organism>
<protein>
    <submittedName>
        <fullName evidence="1">Uncharacterized protein</fullName>
    </submittedName>
</protein>
<name>A0A2P6RI83_ROSCH</name>
<comment type="caution">
    <text evidence="1">The sequence shown here is derived from an EMBL/GenBank/DDBJ whole genome shotgun (WGS) entry which is preliminary data.</text>
</comment>
<accession>A0A2P6RI83</accession>
<proteinExistence type="predicted"/>
<keyword evidence="2" id="KW-1185">Reference proteome</keyword>
<gene>
    <name evidence="1" type="ORF">RchiOBHm_Chr2g0085851</name>
</gene>
<reference evidence="1 2" key="1">
    <citation type="journal article" date="2018" name="Nat. Genet.">
        <title>The Rosa genome provides new insights in the design of modern roses.</title>
        <authorList>
            <person name="Bendahmane M."/>
        </authorList>
    </citation>
    <scope>NUCLEOTIDE SEQUENCE [LARGE SCALE GENOMIC DNA]</scope>
    <source>
        <strain evidence="2">cv. Old Blush</strain>
    </source>
</reference>
<dbReference type="AlphaFoldDB" id="A0A2P6RI83"/>
<evidence type="ECO:0000313" key="2">
    <source>
        <dbReference type="Proteomes" id="UP000238479"/>
    </source>
</evidence>
<sequence>MESRVQMQKVSQIRSQTGYNSVEEDMSSGSFCYHWLITLFRCKPVNHGSNFVC</sequence>
<dbReference type="Proteomes" id="UP000238479">
    <property type="component" value="Chromosome 2"/>
</dbReference>
<dbReference type="Gramene" id="PRQ46138">
    <property type="protein sequence ID" value="PRQ46138"/>
    <property type="gene ID" value="RchiOBHm_Chr2g0085851"/>
</dbReference>
<evidence type="ECO:0000313" key="1">
    <source>
        <dbReference type="EMBL" id="PRQ46138.1"/>
    </source>
</evidence>
<dbReference type="EMBL" id="PDCK01000040">
    <property type="protein sequence ID" value="PRQ46138.1"/>
    <property type="molecule type" value="Genomic_DNA"/>
</dbReference>